<comment type="caution">
    <text evidence="2">The sequence shown here is derived from an EMBL/GenBank/DDBJ whole genome shotgun (WGS) entry which is preliminary data.</text>
</comment>
<feature type="compositionally biased region" description="Basic and acidic residues" evidence="1">
    <location>
        <begin position="12"/>
        <end position="21"/>
    </location>
</feature>
<evidence type="ECO:0008006" key="4">
    <source>
        <dbReference type="Google" id="ProtNLM"/>
    </source>
</evidence>
<dbReference type="OrthoDB" id="10037236at2759"/>
<dbReference type="AlphaFoldDB" id="A0A8K1LR76"/>
<evidence type="ECO:0000256" key="1">
    <source>
        <dbReference type="SAM" id="MobiDB-lite"/>
    </source>
</evidence>
<keyword evidence="3" id="KW-1185">Reference proteome</keyword>
<evidence type="ECO:0000313" key="3">
    <source>
        <dbReference type="Proteomes" id="UP000796761"/>
    </source>
</evidence>
<dbReference type="PANTHER" id="PTHR33332">
    <property type="entry name" value="REVERSE TRANSCRIPTASE DOMAIN-CONTAINING PROTEIN"/>
    <property type="match status" value="1"/>
</dbReference>
<gene>
    <name evidence="2" type="ORF">HGM15179_004166</name>
</gene>
<organism evidence="2 3">
    <name type="scientific">Zosterops borbonicus</name>
    <dbReference type="NCBI Taxonomy" id="364589"/>
    <lineage>
        <taxon>Eukaryota</taxon>
        <taxon>Metazoa</taxon>
        <taxon>Chordata</taxon>
        <taxon>Craniata</taxon>
        <taxon>Vertebrata</taxon>
        <taxon>Euteleostomi</taxon>
        <taxon>Archelosauria</taxon>
        <taxon>Archosauria</taxon>
        <taxon>Dinosauria</taxon>
        <taxon>Saurischia</taxon>
        <taxon>Theropoda</taxon>
        <taxon>Coelurosauria</taxon>
        <taxon>Aves</taxon>
        <taxon>Neognathae</taxon>
        <taxon>Neoaves</taxon>
        <taxon>Telluraves</taxon>
        <taxon>Australaves</taxon>
        <taxon>Passeriformes</taxon>
        <taxon>Sylvioidea</taxon>
        <taxon>Zosteropidae</taxon>
        <taxon>Zosterops</taxon>
    </lineage>
</organism>
<sequence>MLRAPGGSGRFKSPDGLEKSPKRSHFANFVSSLEIPLDVEQIDGWKQSLGFGYFQNKIFDLKVHKDSELLAGPSVKAASRPLFTPALSTDQQTALDVLTYIQGDEGKAVDIVYLDFSKAFHTVSHSNLLAFHGLDRGTPHWLLGPDLFDTFINYLDKGFKFTLSQFTDDTKLGRSADLLEGRRTLQGDLDQDRLDQWAKANCMRPNKLLLPHYKKGIEVQEQVQRKTANLVKDLEQKYYERQLKELLEYFSLEKRRLIEDFDILYNKRKQPLA</sequence>
<evidence type="ECO:0000313" key="2">
    <source>
        <dbReference type="EMBL" id="TRZ22966.1"/>
    </source>
</evidence>
<protein>
    <recommendedName>
        <fullName evidence="4">Reverse transcriptase</fullName>
    </recommendedName>
</protein>
<dbReference type="Proteomes" id="UP000796761">
    <property type="component" value="Unassembled WGS sequence"/>
</dbReference>
<accession>A0A8K1LR76</accession>
<name>A0A8K1LR76_9PASS</name>
<reference evidence="2" key="1">
    <citation type="submission" date="2019-04" db="EMBL/GenBank/DDBJ databases">
        <title>Genome assembly of Zosterops borbonicus 15179.</title>
        <authorList>
            <person name="Leroy T."/>
            <person name="Anselmetti Y."/>
            <person name="Tilak M.-K."/>
            <person name="Nabholz B."/>
        </authorList>
    </citation>
    <scope>NUCLEOTIDE SEQUENCE</scope>
    <source>
        <strain evidence="2">HGM_15179</strain>
        <tissue evidence="2">Muscle</tissue>
    </source>
</reference>
<feature type="region of interest" description="Disordered" evidence="1">
    <location>
        <begin position="1"/>
        <end position="22"/>
    </location>
</feature>
<dbReference type="EMBL" id="SWJQ01000085">
    <property type="protein sequence ID" value="TRZ22966.1"/>
    <property type="molecule type" value="Genomic_DNA"/>
</dbReference>
<proteinExistence type="predicted"/>